<evidence type="ECO:0000313" key="2">
    <source>
        <dbReference type="EMBL" id="GAX84540.1"/>
    </source>
</evidence>
<dbReference type="InterPro" id="IPR013103">
    <property type="entry name" value="RVT_2"/>
</dbReference>
<proteinExistence type="predicted"/>
<dbReference type="PANTHER" id="PTHR11439:SF467">
    <property type="entry name" value="INTEGRASE CATALYTIC DOMAIN-CONTAINING PROTEIN"/>
    <property type="match status" value="1"/>
</dbReference>
<evidence type="ECO:0000313" key="3">
    <source>
        <dbReference type="Proteomes" id="UP000232323"/>
    </source>
</evidence>
<accession>A0A250XP13</accession>
<name>A0A250XP13_9CHLO</name>
<reference evidence="2 3" key="1">
    <citation type="submission" date="2017-08" db="EMBL/GenBank/DDBJ databases">
        <title>Acidophilic green algal genome provides insights into adaptation to an acidic environment.</title>
        <authorList>
            <person name="Hirooka S."/>
            <person name="Hirose Y."/>
            <person name="Kanesaki Y."/>
            <person name="Higuchi S."/>
            <person name="Fujiwara T."/>
            <person name="Onuma R."/>
            <person name="Era A."/>
            <person name="Ohbayashi R."/>
            <person name="Uzuka A."/>
            <person name="Nozaki H."/>
            <person name="Yoshikawa H."/>
            <person name="Miyagishima S.Y."/>
        </authorList>
    </citation>
    <scope>NUCLEOTIDE SEQUENCE [LARGE SCALE GENOMIC DNA]</scope>
    <source>
        <strain evidence="2 3">NIES-2499</strain>
    </source>
</reference>
<protein>
    <recommendedName>
        <fullName evidence="1">Reverse transcriptase Ty1/copia-type domain-containing protein</fullName>
    </recommendedName>
</protein>
<dbReference type="EMBL" id="BEGY01000128">
    <property type="protein sequence ID" value="GAX84540.1"/>
    <property type="molecule type" value="Genomic_DNA"/>
</dbReference>
<keyword evidence="3" id="KW-1185">Reference proteome</keyword>
<comment type="caution">
    <text evidence="2">The sequence shown here is derived from an EMBL/GenBank/DDBJ whole genome shotgun (WGS) entry which is preliminary data.</text>
</comment>
<dbReference type="AlphaFoldDB" id="A0A250XP13"/>
<dbReference type="STRING" id="1157962.A0A250XP13"/>
<dbReference type="Proteomes" id="UP000232323">
    <property type="component" value="Unassembled WGS sequence"/>
</dbReference>
<dbReference type="PANTHER" id="PTHR11439">
    <property type="entry name" value="GAG-POL-RELATED RETROTRANSPOSON"/>
    <property type="match status" value="1"/>
</dbReference>
<sequence length="329" mass="37026">MMTSLGWTASDADPAFFWRETAAAGYEGVCCHVDDMLIGSTVLANVIELKQQLGSMVEIKDLGVASYYLAMEVQQRSDKLLLTQQKYISEILERFQVPQFEKKHTPIMDTRQLSAEDGDLLDDQSTAKYREMTSCLMYVCRGTRPDIAYSVGVLARYMKQPRTLHLKAAMDILKYLAATKLMGIEYGGRRDTFVGYSDSDLVSWRSRLQPTIADSSCEAEFMAAAEAIKEALWFKKLLPNLGVINEDEAVKIMCDNESAEAVLRSPRINEVSKHISRKWNFAKESVALNEVKIEHVSTANQVADIFTKPLERQKFEAGRLALGVKAWPV</sequence>
<organism evidence="2 3">
    <name type="scientific">Chlamydomonas eustigma</name>
    <dbReference type="NCBI Taxonomy" id="1157962"/>
    <lineage>
        <taxon>Eukaryota</taxon>
        <taxon>Viridiplantae</taxon>
        <taxon>Chlorophyta</taxon>
        <taxon>core chlorophytes</taxon>
        <taxon>Chlorophyceae</taxon>
        <taxon>CS clade</taxon>
        <taxon>Chlamydomonadales</taxon>
        <taxon>Chlamydomonadaceae</taxon>
        <taxon>Chlamydomonas</taxon>
    </lineage>
</organism>
<dbReference type="CDD" id="cd09272">
    <property type="entry name" value="RNase_HI_RT_Ty1"/>
    <property type="match status" value="1"/>
</dbReference>
<dbReference type="Pfam" id="PF07727">
    <property type="entry name" value="RVT_2"/>
    <property type="match status" value="1"/>
</dbReference>
<gene>
    <name evidence="2" type="ORF">CEUSTIGMA_g11961.t1</name>
</gene>
<feature type="domain" description="Reverse transcriptase Ty1/copia-type" evidence="1">
    <location>
        <begin position="29"/>
        <end position="108"/>
    </location>
</feature>
<dbReference type="OrthoDB" id="2014938at2759"/>
<evidence type="ECO:0000259" key="1">
    <source>
        <dbReference type="Pfam" id="PF07727"/>
    </source>
</evidence>